<dbReference type="Gene3D" id="3.40.50.1820">
    <property type="entry name" value="alpha/beta hydrolase"/>
    <property type="match status" value="1"/>
</dbReference>
<dbReference type="EMBL" id="JAGQHS010000488">
    <property type="protein sequence ID" value="MCA9759777.1"/>
    <property type="molecule type" value="Genomic_DNA"/>
</dbReference>
<dbReference type="InterPro" id="IPR029058">
    <property type="entry name" value="AB_hydrolase_fold"/>
</dbReference>
<evidence type="ECO:0000313" key="1">
    <source>
        <dbReference type="EMBL" id="MCA9759777.1"/>
    </source>
</evidence>
<evidence type="ECO:0000313" key="2">
    <source>
        <dbReference type="Proteomes" id="UP000739538"/>
    </source>
</evidence>
<name>A0A956NJF4_UNCEI</name>
<dbReference type="SUPFAM" id="SSF53474">
    <property type="entry name" value="alpha/beta-Hydrolases"/>
    <property type="match status" value="1"/>
</dbReference>
<comment type="caution">
    <text evidence="1">The sequence shown here is derived from an EMBL/GenBank/DDBJ whole genome shotgun (WGS) entry which is preliminary data.</text>
</comment>
<dbReference type="Pfam" id="PF00756">
    <property type="entry name" value="Esterase"/>
    <property type="match status" value="1"/>
</dbReference>
<dbReference type="PANTHER" id="PTHR48098:SF1">
    <property type="entry name" value="DIACYLGLYCEROL ACYLTRANSFERASE_MYCOLYLTRANSFERASE AG85A"/>
    <property type="match status" value="1"/>
</dbReference>
<dbReference type="AlphaFoldDB" id="A0A956NJF4"/>
<dbReference type="InterPro" id="IPR000801">
    <property type="entry name" value="Esterase-like"/>
</dbReference>
<dbReference type="InterPro" id="IPR050583">
    <property type="entry name" value="Mycobacterial_A85_antigen"/>
</dbReference>
<protein>
    <submittedName>
        <fullName evidence="1">Prolyl oligopeptidase family serine peptidase</fullName>
    </submittedName>
</protein>
<dbReference type="Proteomes" id="UP000739538">
    <property type="component" value="Unassembled WGS sequence"/>
</dbReference>
<gene>
    <name evidence="1" type="ORF">KDA27_28530</name>
</gene>
<proteinExistence type="predicted"/>
<sequence length="359" mass="39216">MASILGASLPTSARSAGSAVAAKGEVVFATVHGPSLEVSLTGESPDRTVAIYLPPSYEDFPERRYPVLYVLHGIGGTHADWMAPDRAGDGWGTLANLMDDRIAGGMTEFVVVAPNEMTRGGGSWYTNSEVIGRWEDFTVTDLVDYVDSTYRTLPNAASRGIAGHSMGGYGALMLGMKHPDVFQVVYGISSALLDFAPGTELSETNMAFARAADASPQTLNPREDPMTASILCVAQAFSPDAENPPFLVDLPYEMKGGDLVRAPECYERWEDHMPLHLVSAYQENLRSLQGLRFDAGSYDQYAHIPPTNRALSKLLTELAIPHTFEEYNGDHRNRLWGENGRIATEVLPWFSRILADEQP</sequence>
<reference evidence="1" key="2">
    <citation type="journal article" date="2021" name="Microbiome">
        <title>Successional dynamics and alternative stable states in a saline activated sludge microbial community over 9 years.</title>
        <authorList>
            <person name="Wang Y."/>
            <person name="Ye J."/>
            <person name="Ju F."/>
            <person name="Liu L."/>
            <person name="Boyd J.A."/>
            <person name="Deng Y."/>
            <person name="Parks D.H."/>
            <person name="Jiang X."/>
            <person name="Yin X."/>
            <person name="Woodcroft B.J."/>
            <person name="Tyson G.W."/>
            <person name="Hugenholtz P."/>
            <person name="Polz M.F."/>
            <person name="Zhang T."/>
        </authorList>
    </citation>
    <scope>NUCLEOTIDE SEQUENCE</scope>
    <source>
        <strain evidence="1">HKST-UBA02</strain>
    </source>
</reference>
<feature type="non-terminal residue" evidence="1">
    <location>
        <position position="359"/>
    </location>
</feature>
<organism evidence="1 2">
    <name type="scientific">Eiseniibacteriota bacterium</name>
    <dbReference type="NCBI Taxonomy" id="2212470"/>
    <lineage>
        <taxon>Bacteria</taxon>
        <taxon>Candidatus Eiseniibacteriota</taxon>
    </lineage>
</organism>
<accession>A0A956NJF4</accession>
<dbReference type="PANTHER" id="PTHR48098">
    <property type="entry name" value="ENTEROCHELIN ESTERASE-RELATED"/>
    <property type="match status" value="1"/>
</dbReference>
<dbReference type="GO" id="GO:0016747">
    <property type="term" value="F:acyltransferase activity, transferring groups other than amino-acyl groups"/>
    <property type="evidence" value="ECO:0007669"/>
    <property type="project" value="TreeGrafter"/>
</dbReference>
<reference evidence="1" key="1">
    <citation type="submission" date="2020-04" db="EMBL/GenBank/DDBJ databases">
        <authorList>
            <person name="Zhang T."/>
        </authorList>
    </citation>
    <scope>NUCLEOTIDE SEQUENCE</scope>
    <source>
        <strain evidence="1">HKST-UBA02</strain>
    </source>
</reference>